<keyword evidence="14" id="KW-1185">Reference proteome</keyword>
<dbReference type="InterPro" id="IPR036396">
    <property type="entry name" value="Cyt_P450_sf"/>
</dbReference>
<name>A0AAV6ZKF3_ENGPU</name>
<dbReference type="GO" id="GO:0020037">
    <property type="term" value="F:heme binding"/>
    <property type="evidence" value="ECO:0007669"/>
    <property type="project" value="InterPro"/>
</dbReference>
<evidence type="ECO:0000256" key="8">
    <source>
        <dbReference type="ARBA" id="ARBA00022848"/>
    </source>
</evidence>
<evidence type="ECO:0000256" key="6">
    <source>
        <dbReference type="ARBA" id="ARBA00022723"/>
    </source>
</evidence>
<dbReference type="PRINTS" id="PR00463">
    <property type="entry name" value="EP450I"/>
</dbReference>
<organism evidence="13 14">
    <name type="scientific">Engystomops pustulosus</name>
    <name type="common">Tungara frog</name>
    <name type="synonym">Physalaemus pustulosus</name>
    <dbReference type="NCBI Taxonomy" id="76066"/>
    <lineage>
        <taxon>Eukaryota</taxon>
        <taxon>Metazoa</taxon>
        <taxon>Chordata</taxon>
        <taxon>Craniata</taxon>
        <taxon>Vertebrata</taxon>
        <taxon>Euteleostomi</taxon>
        <taxon>Amphibia</taxon>
        <taxon>Batrachia</taxon>
        <taxon>Anura</taxon>
        <taxon>Neobatrachia</taxon>
        <taxon>Hyloidea</taxon>
        <taxon>Leptodactylidae</taxon>
        <taxon>Leiuperinae</taxon>
        <taxon>Engystomops</taxon>
    </lineage>
</organism>
<evidence type="ECO:0000256" key="7">
    <source>
        <dbReference type="ARBA" id="ARBA00022824"/>
    </source>
</evidence>
<comment type="subcellular location">
    <subcellularLocation>
        <location evidence="3">Endoplasmic reticulum membrane</location>
        <topology evidence="3">Peripheral membrane protein</topology>
    </subcellularLocation>
    <subcellularLocation>
        <location evidence="2">Microsome membrane</location>
        <topology evidence="2">Peripheral membrane protein</topology>
    </subcellularLocation>
</comment>
<dbReference type="FunFam" id="1.10.630.10:FF:000238">
    <property type="entry name" value="Cytochrome P450 2A6"/>
    <property type="match status" value="1"/>
</dbReference>
<dbReference type="AlphaFoldDB" id="A0AAV6ZKF3"/>
<dbReference type="GO" id="GO:0005506">
    <property type="term" value="F:iron ion binding"/>
    <property type="evidence" value="ECO:0007669"/>
    <property type="project" value="InterPro"/>
</dbReference>
<dbReference type="InterPro" id="IPR050182">
    <property type="entry name" value="Cytochrome_P450_fam2"/>
</dbReference>
<protein>
    <submittedName>
        <fullName evidence="13">Uncharacterized protein</fullName>
    </submittedName>
</protein>
<proteinExistence type="inferred from homology"/>
<evidence type="ECO:0000256" key="2">
    <source>
        <dbReference type="ARBA" id="ARBA00004174"/>
    </source>
</evidence>
<keyword evidence="7" id="KW-0256">Endoplasmic reticulum</keyword>
<dbReference type="GO" id="GO:0016712">
    <property type="term" value="F:oxidoreductase activity, acting on paired donors, with incorporation or reduction of molecular oxygen, reduced flavin or flavoprotein as one donor, and incorporation of one atom of oxygen"/>
    <property type="evidence" value="ECO:0007669"/>
    <property type="project" value="TreeGrafter"/>
</dbReference>
<dbReference type="InterPro" id="IPR002401">
    <property type="entry name" value="Cyt_P450_E_grp-I"/>
</dbReference>
<evidence type="ECO:0000313" key="14">
    <source>
        <dbReference type="Proteomes" id="UP000824782"/>
    </source>
</evidence>
<gene>
    <name evidence="13" type="ORF">GDO81_030017</name>
</gene>
<accession>A0AAV6ZKF3</accession>
<evidence type="ECO:0000313" key="13">
    <source>
        <dbReference type="EMBL" id="KAG8546683.1"/>
    </source>
</evidence>
<dbReference type="PANTHER" id="PTHR24300">
    <property type="entry name" value="CYTOCHROME P450 508A4-RELATED"/>
    <property type="match status" value="1"/>
</dbReference>
<evidence type="ECO:0000256" key="3">
    <source>
        <dbReference type="ARBA" id="ARBA00004406"/>
    </source>
</evidence>
<comment type="similarity">
    <text evidence="4">Belongs to the cytochrome P450 family.</text>
</comment>
<dbReference type="PANTHER" id="PTHR24300:SF385">
    <property type="entry name" value="CYTOCHROME P450 2C20"/>
    <property type="match status" value="1"/>
</dbReference>
<sequence length="318" mass="36269">MLSTILVGLITFLFYLVISTWRKKQNLPPGPTPWPIVGNLPQIDQLAPYKTFTELGEKYGSVYTIFFGWKPTVVLYGYDTLTEALVGQADDFSGRAILSVFERITQNKGLVFSNGPHWFHQRRFSLTTLRNFGMGKKSIEERVVEEAKCLTDLFKARNGKPFNPGPEVTAAVSNVICSVVFGDRFDTEDKTFQTLHTMINENLTFLGRRGFQIYNAFPEIMQWLPGEHHKIFQNATMLQTFLRGLIDNHVLTRDANCPRDFVDSFLNKIDEEANDPSSHFTMESLTMTTFNLFIAGTGTTSSTIRWAIKFMLEYPDIQ</sequence>
<evidence type="ECO:0000256" key="10">
    <source>
        <dbReference type="ARBA" id="ARBA00023004"/>
    </source>
</evidence>
<dbReference type="Gene3D" id="1.10.630.10">
    <property type="entry name" value="Cytochrome P450"/>
    <property type="match status" value="1"/>
</dbReference>
<keyword evidence="12" id="KW-0472">Membrane</keyword>
<reference evidence="13" key="1">
    <citation type="thesis" date="2020" institute="ProQuest LLC" country="789 East Eisenhower Parkway, Ann Arbor, MI, USA">
        <title>Comparative Genomics and Chromosome Evolution.</title>
        <authorList>
            <person name="Mudd A.B."/>
        </authorList>
    </citation>
    <scope>NUCLEOTIDE SEQUENCE</scope>
    <source>
        <strain evidence="13">237g6f4</strain>
        <tissue evidence="13">Blood</tissue>
    </source>
</reference>
<evidence type="ECO:0000256" key="1">
    <source>
        <dbReference type="ARBA" id="ARBA00001971"/>
    </source>
</evidence>
<keyword evidence="8" id="KW-0492">Microsome</keyword>
<dbReference type="Pfam" id="PF00067">
    <property type="entry name" value="p450"/>
    <property type="match status" value="1"/>
</dbReference>
<dbReference type="EMBL" id="WNYA01000974">
    <property type="protein sequence ID" value="KAG8546683.1"/>
    <property type="molecule type" value="Genomic_DNA"/>
</dbReference>
<keyword evidence="5" id="KW-0349">Heme</keyword>
<comment type="cofactor">
    <cofactor evidence="1">
        <name>heme</name>
        <dbReference type="ChEBI" id="CHEBI:30413"/>
    </cofactor>
</comment>
<keyword evidence="10" id="KW-0408">Iron</keyword>
<dbReference type="GO" id="GO:0005789">
    <property type="term" value="C:endoplasmic reticulum membrane"/>
    <property type="evidence" value="ECO:0007669"/>
    <property type="project" value="UniProtKB-SubCell"/>
</dbReference>
<dbReference type="InterPro" id="IPR001128">
    <property type="entry name" value="Cyt_P450"/>
</dbReference>
<evidence type="ECO:0000256" key="12">
    <source>
        <dbReference type="ARBA" id="ARBA00023136"/>
    </source>
</evidence>
<keyword evidence="6" id="KW-0479">Metal-binding</keyword>
<evidence type="ECO:0000256" key="9">
    <source>
        <dbReference type="ARBA" id="ARBA00023002"/>
    </source>
</evidence>
<evidence type="ECO:0000256" key="11">
    <source>
        <dbReference type="ARBA" id="ARBA00023033"/>
    </source>
</evidence>
<dbReference type="GO" id="GO:0019373">
    <property type="term" value="P:epoxygenase P450 pathway"/>
    <property type="evidence" value="ECO:0007669"/>
    <property type="project" value="TreeGrafter"/>
</dbReference>
<evidence type="ECO:0000256" key="4">
    <source>
        <dbReference type="ARBA" id="ARBA00010617"/>
    </source>
</evidence>
<dbReference type="GO" id="GO:0008392">
    <property type="term" value="F:arachidonate epoxygenase activity"/>
    <property type="evidence" value="ECO:0007669"/>
    <property type="project" value="TreeGrafter"/>
</dbReference>
<comment type="caution">
    <text evidence="13">The sequence shown here is derived from an EMBL/GenBank/DDBJ whole genome shotgun (WGS) entry which is preliminary data.</text>
</comment>
<keyword evidence="9" id="KW-0560">Oxidoreductase</keyword>
<evidence type="ECO:0000256" key="5">
    <source>
        <dbReference type="ARBA" id="ARBA00022617"/>
    </source>
</evidence>
<dbReference type="Proteomes" id="UP000824782">
    <property type="component" value="Unassembled WGS sequence"/>
</dbReference>
<dbReference type="GO" id="GO:0006805">
    <property type="term" value="P:xenobiotic metabolic process"/>
    <property type="evidence" value="ECO:0007669"/>
    <property type="project" value="TreeGrafter"/>
</dbReference>
<keyword evidence="11" id="KW-0503">Monooxygenase</keyword>
<dbReference type="SUPFAM" id="SSF48264">
    <property type="entry name" value="Cytochrome P450"/>
    <property type="match status" value="1"/>
</dbReference>